<gene>
    <name evidence="1" type="ORF">OCBIM_22033600mg</name>
</gene>
<sequence>MELFCNPDLGTCNKFQTQNVDFVFSLCVTIDNKLYSLSNSIKSHLILELVAISTSDIELNSSLLRYKCRALLL</sequence>
<evidence type="ECO:0000313" key="1">
    <source>
        <dbReference type="EMBL" id="KOF76227.1"/>
    </source>
</evidence>
<name>A0A0L8GGU0_OCTBM</name>
<accession>A0A0L8GGU0</accession>
<protein>
    <submittedName>
        <fullName evidence="1">Uncharacterized protein</fullName>
    </submittedName>
</protein>
<organism evidence="1">
    <name type="scientific">Octopus bimaculoides</name>
    <name type="common">California two-spotted octopus</name>
    <dbReference type="NCBI Taxonomy" id="37653"/>
    <lineage>
        <taxon>Eukaryota</taxon>
        <taxon>Metazoa</taxon>
        <taxon>Spiralia</taxon>
        <taxon>Lophotrochozoa</taxon>
        <taxon>Mollusca</taxon>
        <taxon>Cephalopoda</taxon>
        <taxon>Coleoidea</taxon>
        <taxon>Octopodiformes</taxon>
        <taxon>Octopoda</taxon>
        <taxon>Incirrata</taxon>
        <taxon>Octopodidae</taxon>
        <taxon>Octopus</taxon>
    </lineage>
</organism>
<proteinExistence type="predicted"/>
<dbReference type="AlphaFoldDB" id="A0A0L8GGU0"/>
<dbReference type="EMBL" id="KQ421843">
    <property type="protein sequence ID" value="KOF76227.1"/>
    <property type="molecule type" value="Genomic_DNA"/>
</dbReference>
<reference evidence="1" key="1">
    <citation type="submission" date="2015-07" db="EMBL/GenBank/DDBJ databases">
        <title>MeaNS - Measles Nucleotide Surveillance Program.</title>
        <authorList>
            <person name="Tran T."/>
            <person name="Druce J."/>
        </authorList>
    </citation>
    <scope>NUCLEOTIDE SEQUENCE</scope>
    <source>
        <strain evidence="1">UCB-OBI-ISO-001</strain>
        <tissue evidence="1">Gonad</tissue>
    </source>
</reference>